<dbReference type="VEuPathDB" id="MicrosporidiaDB:NEQG_01078"/>
<evidence type="ECO:0000313" key="2">
    <source>
        <dbReference type="Proteomes" id="UP000002872"/>
    </source>
</evidence>
<dbReference type="Proteomes" id="UP000002872">
    <property type="component" value="Unassembled WGS sequence"/>
</dbReference>
<evidence type="ECO:0000313" key="1">
    <source>
        <dbReference type="EMBL" id="EIJ88388.1"/>
    </source>
</evidence>
<dbReference type="HOGENOM" id="CLU_2360224_0_0_1"/>
<name>I3EGP1_NEMP3</name>
<proteinExistence type="predicted"/>
<protein>
    <submittedName>
        <fullName evidence="1">Uncharacterized protein</fullName>
    </submittedName>
</protein>
<accession>I3EGP1</accession>
<dbReference type="OrthoDB" id="10303857at2759"/>
<dbReference type="InParanoid" id="I3EGP1"/>
<organism evidence="1 2">
    <name type="scientific">Nematocida parisii (strain ERTm3)</name>
    <name type="common">Nematode killer fungus</name>
    <dbReference type="NCBI Taxonomy" id="935791"/>
    <lineage>
        <taxon>Eukaryota</taxon>
        <taxon>Fungi</taxon>
        <taxon>Fungi incertae sedis</taxon>
        <taxon>Microsporidia</taxon>
        <taxon>Nematocida</taxon>
    </lineage>
</organism>
<gene>
    <name evidence="1" type="ORF">NEQG_01078</name>
</gene>
<reference evidence="1" key="1">
    <citation type="submission" date="2011-01" db="EMBL/GenBank/DDBJ databases">
        <title>The Genome Sequence of Nematocida parisii strain ERTm3.</title>
        <authorList>
            <consortium name="The Broad Institute Genome Sequencing Platform"/>
            <consortium name="The Broad Institute Genome Sequencing Center for Infectious Disease"/>
            <person name="Cuomo C."/>
            <person name="Troemel E."/>
            <person name="Young S.K."/>
            <person name="Zeng Q."/>
            <person name="Gargeya S."/>
            <person name="Fitzgerald M."/>
            <person name="Haas B."/>
            <person name="Abouelleil A."/>
            <person name="Alvarado L."/>
            <person name="Arachchi H.M."/>
            <person name="Berlin A."/>
            <person name="Chapman S.B."/>
            <person name="Gearin G."/>
            <person name="Goldberg J."/>
            <person name="Griggs A."/>
            <person name="Gujja S."/>
            <person name="Hansen M."/>
            <person name="Heiman D."/>
            <person name="Howarth C."/>
            <person name="Larimer J."/>
            <person name="Lui A."/>
            <person name="MacDonald P.J.P."/>
            <person name="McCowen C."/>
            <person name="Montmayeur A."/>
            <person name="Murphy C."/>
            <person name="Neiman D."/>
            <person name="Pearson M."/>
            <person name="Priest M."/>
            <person name="Roberts A."/>
            <person name="Saif S."/>
            <person name="Shea T."/>
            <person name="Sisk P."/>
            <person name="Stolte C."/>
            <person name="Sykes S."/>
            <person name="Wortman J."/>
            <person name="Nusbaum C."/>
            <person name="Birren B."/>
        </authorList>
    </citation>
    <scope>NUCLEOTIDE SEQUENCE</scope>
    <source>
        <strain evidence="1">ERTm3</strain>
    </source>
</reference>
<dbReference type="EMBL" id="GL870878">
    <property type="protein sequence ID" value="EIJ88388.1"/>
    <property type="molecule type" value="Genomic_DNA"/>
</dbReference>
<keyword evidence="2" id="KW-1185">Reference proteome</keyword>
<sequence>MTTPGPGRQHTPLKDKTNTLHIENEAKRIREKEAFPQQITNPSFIQSIEGTDIHSSHRNENELQDNKIISCNTEEIEYAYPYEEYLLENIEDIHKESDLLLEDIINPYFRI</sequence>
<dbReference type="AlphaFoldDB" id="I3EGP1"/>